<reference evidence="2 3" key="1">
    <citation type="submission" date="2017-01" db="EMBL/GenBank/DDBJ databases">
        <title>Genome Analysis of Deinococcus marmoris KOPRI26562.</title>
        <authorList>
            <person name="Kim J.H."/>
            <person name="Oh H.-M."/>
        </authorList>
    </citation>
    <scope>NUCLEOTIDE SEQUENCE [LARGE SCALE GENOMIC DNA]</scope>
    <source>
        <strain evidence="2 3">KOPRI26562</strain>
    </source>
</reference>
<dbReference type="EMBL" id="MSTI01000091">
    <property type="protein sequence ID" value="OLV17733.1"/>
    <property type="molecule type" value="Genomic_DNA"/>
</dbReference>
<evidence type="ECO:0000313" key="3">
    <source>
        <dbReference type="Proteomes" id="UP000186607"/>
    </source>
</evidence>
<dbReference type="RefSeq" id="WP_075833284.1">
    <property type="nucleotide sequence ID" value="NZ_MSTI01000091.1"/>
</dbReference>
<evidence type="ECO:0000313" key="2">
    <source>
        <dbReference type="EMBL" id="OLV17733.1"/>
    </source>
</evidence>
<dbReference type="InterPro" id="IPR036237">
    <property type="entry name" value="Xyl_isomerase-like_sf"/>
</dbReference>
<name>A0A1U7NXT0_9DEIO</name>
<proteinExistence type="predicted"/>
<dbReference type="Pfam" id="PF01261">
    <property type="entry name" value="AP_endonuc_2"/>
    <property type="match status" value="1"/>
</dbReference>
<dbReference type="Gene3D" id="3.20.20.150">
    <property type="entry name" value="Divalent-metal-dependent TIM barrel enzymes"/>
    <property type="match status" value="1"/>
</dbReference>
<dbReference type="Proteomes" id="UP000186607">
    <property type="component" value="Unassembled WGS sequence"/>
</dbReference>
<dbReference type="InterPro" id="IPR050312">
    <property type="entry name" value="IolE/XylAMocC-like"/>
</dbReference>
<gene>
    <name evidence="2" type="ORF">BOO71_0008041</name>
</gene>
<dbReference type="PANTHER" id="PTHR12110">
    <property type="entry name" value="HYDROXYPYRUVATE ISOMERASE"/>
    <property type="match status" value="1"/>
</dbReference>
<keyword evidence="3" id="KW-1185">Reference proteome</keyword>
<dbReference type="STRING" id="249408.BOO71_0008041"/>
<dbReference type="GO" id="GO:0016853">
    <property type="term" value="F:isomerase activity"/>
    <property type="evidence" value="ECO:0007669"/>
    <property type="project" value="UniProtKB-KW"/>
</dbReference>
<dbReference type="PANTHER" id="PTHR12110:SF41">
    <property type="entry name" value="INOSOSE DEHYDRATASE"/>
    <property type="match status" value="1"/>
</dbReference>
<comment type="caution">
    <text evidence="2">The sequence shown here is derived from an EMBL/GenBank/DDBJ whole genome shotgun (WGS) entry which is preliminary data.</text>
</comment>
<feature type="domain" description="Xylose isomerase-like TIM barrel" evidence="1">
    <location>
        <begin position="27"/>
        <end position="214"/>
    </location>
</feature>
<dbReference type="SUPFAM" id="SSF51658">
    <property type="entry name" value="Xylose isomerase-like"/>
    <property type="match status" value="1"/>
</dbReference>
<evidence type="ECO:0000259" key="1">
    <source>
        <dbReference type="Pfam" id="PF01261"/>
    </source>
</evidence>
<protein>
    <submittedName>
        <fullName evidence="2">Sugar phosphate isomerase</fullName>
    </submittedName>
</protein>
<accession>A0A1U7NXT0</accession>
<keyword evidence="2" id="KW-0413">Isomerase</keyword>
<dbReference type="InterPro" id="IPR013022">
    <property type="entry name" value="Xyl_isomerase-like_TIM-brl"/>
</dbReference>
<organism evidence="2 3">
    <name type="scientific">Deinococcus marmoris</name>
    <dbReference type="NCBI Taxonomy" id="249408"/>
    <lineage>
        <taxon>Bacteria</taxon>
        <taxon>Thermotogati</taxon>
        <taxon>Deinococcota</taxon>
        <taxon>Deinococci</taxon>
        <taxon>Deinococcales</taxon>
        <taxon>Deinococcaceae</taxon>
        <taxon>Deinococcus</taxon>
    </lineage>
</organism>
<dbReference type="AlphaFoldDB" id="A0A1U7NXT0"/>
<sequence>MTQRVSVGLQLYTLREQLAQDFFGTLDAVAASGITEVELAGEYGGLDGPGLRAALAERGLTATAAHIGGQVWEQDTAGQIDFLHGVGVKRAVYPWFKGEGQEWVKLAEQLEGLSQKLAAEGISLSYHNHDHELSETLDGQPVLDVLLERAPTLQLELDTAWVYAGGKDPVEYLKRYADRTPLVHLKDLRRDGEGWLTVELGAGEVPLTAILEAVPPGATVFYEQDQADGMASVKASLEFLGSLGK</sequence>
<dbReference type="eggNOG" id="COG1082">
    <property type="taxonomic scope" value="Bacteria"/>
</dbReference>